<accession>A0A8X6WQ80</accession>
<proteinExistence type="predicted"/>
<sequence length="96" mass="10948">MRKQGTRWWRDAKMKQAWKRAELLTFWYPGAGRCCVSESRALRYGVSTCGRAFGKNAFKLKAAPEPGEICHFDILRYLTNGAASRVPLPQIPVQVF</sequence>
<dbReference type="EMBL" id="BMAV01001305">
    <property type="protein sequence ID" value="GFY39294.1"/>
    <property type="molecule type" value="Genomic_DNA"/>
</dbReference>
<dbReference type="Proteomes" id="UP000886998">
    <property type="component" value="Unassembled WGS sequence"/>
</dbReference>
<evidence type="ECO:0000313" key="2">
    <source>
        <dbReference type="Proteomes" id="UP000886998"/>
    </source>
</evidence>
<keyword evidence="2" id="KW-1185">Reference proteome</keyword>
<protein>
    <submittedName>
        <fullName evidence="1">Uncharacterized protein</fullName>
    </submittedName>
</protein>
<dbReference type="AlphaFoldDB" id="A0A8X6WQ80"/>
<gene>
    <name evidence="1" type="ORF">TNIN_408381</name>
</gene>
<reference evidence="1" key="1">
    <citation type="submission" date="2020-08" db="EMBL/GenBank/DDBJ databases">
        <title>Multicomponent nature underlies the extraordinary mechanical properties of spider dragline silk.</title>
        <authorList>
            <person name="Kono N."/>
            <person name="Nakamura H."/>
            <person name="Mori M."/>
            <person name="Yoshida Y."/>
            <person name="Ohtoshi R."/>
            <person name="Malay A.D."/>
            <person name="Moran D.A.P."/>
            <person name="Tomita M."/>
            <person name="Numata K."/>
            <person name="Arakawa K."/>
        </authorList>
    </citation>
    <scope>NUCLEOTIDE SEQUENCE</scope>
</reference>
<comment type="caution">
    <text evidence="1">The sequence shown here is derived from an EMBL/GenBank/DDBJ whole genome shotgun (WGS) entry which is preliminary data.</text>
</comment>
<organism evidence="1 2">
    <name type="scientific">Trichonephila inaurata madagascariensis</name>
    <dbReference type="NCBI Taxonomy" id="2747483"/>
    <lineage>
        <taxon>Eukaryota</taxon>
        <taxon>Metazoa</taxon>
        <taxon>Ecdysozoa</taxon>
        <taxon>Arthropoda</taxon>
        <taxon>Chelicerata</taxon>
        <taxon>Arachnida</taxon>
        <taxon>Araneae</taxon>
        <taxon>Araneomorphae</taxon>
        <taxon>Entelegynae</taxon>
        <taxon>Araneoidea</taxon>
        <taxon>Nephilidae</taxon>
        <taxon>Trichonephila</taxon>
        <taxon>Trichonephila inaurata</taxon>
    </lineage>
</organism>
<evidence type="ECO:0000313" key="1">
    <source>
        <dbReference type="EMBL" id="GFY39294.1"/>
    </source>
</evidence>
<name>A0A8X6WQ80_9ARAC</name>